<reference evidence="2 3" key="1">
    <citation type="journal article" date="2014" name="Genome Announc.">
        <title>Draft Genome Sequence of the Carrageenan-Degrading Bacterium Cellulophaga sp. Strain KL-A, Isolated from Decaying Marine Algae.</title>
        <authorList>
            <person name="Shan D."/>
            <person name="Ying J."/>
            <person name="Li X."/>
            <person name="Gao Z."/>
            <person name="Wei G."/>
            <person name="Shao Z."/>
        </authorList>
    </citation>
    <scope>NUCLEOTIDE SEQUENCE [LARGE SCALE GENOMIC DNA]</scope>
    <source>
        <strain evidence="2 3">KL-A</strain>
    </source>
</reference>
<name>A0ABP3B5S7_9FLAO</name>
<evidence type="ECO:0000313" key="2">
    <source>
        <dbReference type="EMBL" id="EWH11094.1"/>
    </source>
</evidence>
<accession>A0ABP3B5S7</accession>
<dbReference type="Proteomes" id="UP000019275">
    <property type="component" value="Unassembled WGS sequence"/>
</dbReference>
<comment type="caution">
    <text evidence="2">The sequence shown here is derived from an EMBL/GenBank/DDBJ whole genome shotgun (WGS) entry which is preliminary data.</text>
</comment>
<feature type="signal peptide" evidence="1">
    <location>
        <begin position="1"/>
        <end position="18"/>
    </location>
</feature>
<dbReference type="Gene3D" id="2.40.160.50">
    <property type="entry name" value="membrane protein fhac: a member of the omp85/tpsb transporter family"/>
    <property type="match status" value="1"/>
</dbReference>
<dbReference type="EMBL" id="ARZX01000029">
    <property type="protein sequence ID" value="EWH11094.1"/>
    <property type="molecule type" value="Genomic_DNA"/>
</dbReference>
<evidence type="ECO:0000256" key="1">
    <source>
        <dbReference type="SAM" id="SignalP"/>
    </source>
</evidence>
<dbReference type="RefSeq" id="WP_034646962.1">
    <property type="nucleotide sequence ID" value="NZ_ARZX01000029.1"/>
</dbReference>
<keyword evidence="1" id="KW-0732">Signal</keyword>
<gene>
    <name evidence="2" type="ORF">KLA_15960</name>
</gene>
<evidence type="ECO:0000313" key="3">
    <source>
        <dbReference type="Proteomes" id="UP000019275"/>
    </source>
</evidence>
<feature type="chain" id="PRO_5045471196" evidence="1">
    <location>
        <begin position="19"/>
        <end position="420"/>
    </location>
</feature>
<sequence length="420" mass="47762">MKKLVSLLCLLFCTMVYSQNITIADVSFIGAKKTKISFLKKVVPIVAGSVTDSTAILETVNQLKRLPSIANASFKLHKNTVGSSYNLVYMVEENFTIIPFANLYTSSNDDFAFRVGVQEFNFTGRNITIGGFYQKDIFNSYGLLFRAPYLFSANAGLAVSYNNLKTQEPIFFDDTTADYKYHNEAIEVLGLYQFNQRHSVDLGINFFTEKYNYIRGATNENVPQALDVNKFSYKAIYKYSNIKYHYQYLDGFKSTLNSHYVHSSTKELDNFLVAFNDFVYYKRVGERGNWANRLRVGLATNDETPFAPFSVDNNINLRGVGNIIDRGTGSIVLNTEYRYTLIDKNWFVLQGNTFVDAGTWRNPGGELKDFVNSDNLRVYPGLGVRFIHKKIFNAIFRIDYGYGVTKNASKGLVFGIGQYF</sequence>
<protein>
    <submittedName>
        <fullName evidence="2">Outer membrane surface antigen protein</fullName>
    </submittedName>
</protein>
<organism evidence="2 3">
    <name type="scientific">Cellulophaga geojensis KL-A</name>
    <dbReference type="NCBI Taxonomy" id="1328323"/>
    <lineage>
        <taxon>Bacteria</taxon>
        <taxon>Pseudomonadati</taxon>
        <taxon>Bacteroidota</taxon>
        <taxon>Flavobacteriia</taxon>
        <taxon>Flavobacteriales</taxon>
        <taxon>Flavobacteriaceae</taxon>
        <taxon>Cellulophaga</taxon>
    </lineage>
</organism>
<keyword evidence="3" id="KW-1185">Reference proteome</keyword>
<proteinExistence type="predicted"/>